<feature type="chain" id="PRO_5035234767" description="Secreted protein" evidence="1">
    <location>
        <begin position="33"/>
        <end position="151"/>
    </location>
</feature>
<name>A0A8J3Q2A6_9ACTN</name>
<proteinExistence type="predicted"/>
<accession>A0A8J3Q2A6</accession>
<evidence type="ECO:0000313" key="3">
    <source>
        <dbReference type="Proteomes" id="UP000612899"/>
    </source>
</evidence>
<protein>
    <recommendedName>
        <fullName evidence="4">Secreted protein</fullName>
    </recommendedName>
</protein>
<keyword evidence="1" id="KW-0732">Signal</keyword>
<reference evidence="2" key="1">
    <citation type="submission" date="2021-01" db="EMBL/GenBank/DDBJ databases">
        <title>Whole genome shotgun sequence of Rhizocola hellebori NBRC 109834.</title>
        <authorList>
            <person name="Komaki H."/>
            <person name="Tamura T."/>
        </authorList>
    </citation>
    <scope>NUCLEOTIDE SEQUENCE</scope>
    <source>
        <strain evidence="2">NBRC 109834</strain>
    </source>
</reference>
<organism evidence="2 3">
    <name type="scientific">Rhizocola hellebori</name>
    <dbReference type="NCBI Taxonomy" id="1392758"/>
    <lineage>
        <taxon>Bacteria</taxon>
        <taxon>Bacillati</taxon>
        <taxon>Actinomycetota</taxon>
        <taxon>Actinomycetes</taxon>
        <taxon>Micromonosporales</taxon>
        <taxon>Micromonosporaceae</taxon>
        <taxon>Rhizocola</taxon>
    </lineage>
</organism>
<comment type="caution">
    <text evidence="2">The sequence shown here is derived from an EMBL/GenBank/DDBJ whole genome shotgun (WGS) entry which is preliminary data.</text>
</comment>
<feature type="signal peptide" evidence="1">
    <location>
        <begin position="1"/>
        <end position="32"/>
    </location>
</feature>
<keyword evidence="3" id="KW-1185">Reference proteome</keyword>
<evidence type="ECO:0008006" key="4">
    <source>
        <dbReference type="Google" id="ProtNLM"/>
    </source>
</evidence>
<evidence type="ECO:0000256" key="1">
    <source>
        <dbReference type="SAM" id="SignalP"/>
    </source>
</evidence>
<dbReference type="Proteomes" id="UP000612899">
    <property type="component" value="Unassembled WGS sequence"/>
</dbReference>
<evidence type="ECO:0000313" key="2">
    <source>
        <dbReference type="EMBL" id="GIH02153.1"/>
    </source>
</evidence>
<sequence length="151" mass="16401">MLCGMWRLPKLLGVLAASFTIATVLGGAPAQAATSHQLIYHWSGSRPVAGEVWYNAGNHNPSVGRNSFTVKDRMCGDGWVPLAQYVIYDASAGYWEFKSGTINGVSCGERSESAWTGSTQTEPFSIKWRGCKRSTSNGAVECEGWKYDVAK</sequence>
<dbReference type="EMBL" id="BONY01000001">
    <property type="protein sequence ID" value="GIH02153.1"/>
    <property type="molecule type" value="Genomic_DNA"/>
</dbReference>
<dbReference type="AlphaFoldDB" id="A0A8J3Q2A6"/>
<gene>
    <name evidence="2" type="ORF">Rhe02_02200</name>
</gene>